<dbReference type="Gene3D" id="3.30.70.2220">
    <property type="entry name" value="CRISPR-Cas system, Cmr2 subunit, D1 domain, cysteine cluster"/>
    <property type="match status" value="1"/>
</dbReference>
<dbReference type="InterPro" id="IPR054767">
    <property type="entry name" value="Cas10-Cmr2_palm2"/>
</dbReference>
<proteinExistence type="predicted"/>
<evidence type="ECO:0000313" key="7">
    <source>
        <dbReference type="Proteomes" id="UP001319921"/>
    </source>
</evidence>
<accession>A0AAQ4CVQ4</accession>
<dbReference type="AlphaFoldDB" id="A0AAQ4CVQ4"/>
<evidence type="ECO:0000256" key="1">
    <source>
        <dbReference type="ARBA" id="ARBA00022741"/>
    </source>
</evidence>
<reference evidence="6 7" key="1">
    <citation type="journal article" date="2022" name="Microbiol. Resour. Announc.">
        <title>Complete Genome Sequence of the Hyperthermophilic and Acidophilic Archaeon Saccharolobus caldissimus Strain HS-3T.</title>
        <authorList>
            <person name="Sakai H.D."/>
            <person name="Kurosawa N."/>
        </authorList>
    </citation>
    <scope>NUCLEOTIDE SEQUENCE [LARGE SCALE GENOMIC DNA]</scope>
    <source>
        <strain evidence="6 7">JCM32116</strain>
    </source>
</reference>
<dbReference type="GeneID" id="68867628"/>
<dbReference type="Pfam" id="PF12469">
    <property type="entry name" value="Cmr2_N"/>
    <property type="match status" value="1"/>
</dbReference>
<gene>
    <name evidence="6" type="ORF">SACC_29020</name>
</gene>
<dbReference type="InterPro" id="IPR013407">
    <property type="entry name" value="CRISPR-assoc_prot_Cmr2"/>
</dbReference>
<evidence type="ECO:0000259" key="5">
    <source>
        <dbReference type="Pfam" id="PF22335"/>
    </source>
</evidence>
<organism evidence="6 7">
    <name type="scientific">Saccharolobus caldissimus</name>
    <dbReference type="NCBI Taxonomy" id="1702097"/>
    <lineage>
        <taxon>Archaea</taxon>
        <taxon>Thermoproteota</taxon>
        <taxon>Thermoprotei</taxon>
        <taxon>Sulfolobales</taxon>
        <taxon>Sulfolobaceae</taxon>
        <taxon>Saccharolobus</taxon>
    </lineage>
</organism>
<dbReference type="RefSeq" id="WP_229570413.1">
    <property type="nucleotide sequence ID" value="NZ_AP025226.1"/>
</dbReference>
<dbReference type="Pfam" id="PF22335">
    <property type="entry name" value="Cas10-Cmr2_palm2"/>
    <property type="match status" value="1"/>
</dbReference>
<feature type="domain" description="CRISPR-associated protein Cmr2 N-terminal" evidence="4">
    <location>
        <begin position="220"/>
        <end position="369"/>
    </location>
</feature>
<name>A0AAQ4CVQ4_9CREN</name>
<sequence>MSTGGNNISTNEFIIQKIKALLHDPPNKSAIISWNILSKSLGLDKRLRRKHETEAKSLAKAIFDNKLGNGKIRNNNVHKADNLASSIDRYLGSIVYRSSSIFPEINIKLKNILLPSLTKEDYDLSHFPIFSRYNPKIPLNPELRKSYVSNLKKYYNAIADEILAYQAFYLAYELSWIDNNLLIGPADTRNPTHTIFDHLYATAAMMNWILSLEKEAKGYLLGIDTIGVADFISKGRKTRDLWISSYLVSALLWYVITWFIEEYGSDVVLFPSLRFNQFYAFYLLEKLRKEGVSDDVIDEVKELITKYIFNGDDLFEKLEIPPYPIIPGRITLILPGLIREGEEYKKLPDDNYFISKVKERYNEGWRKLIEGLKCYSELKREDGFWNLVCRVLKLTEDFFQTTPLNIRVKQVSVTKNEIFIIKNKDELHPYSWKVYDNKYRQLVSEFKRSKLVKVTPESRLKLFELTKFDKLPQIGEKSKRGYEFCTPCGVLPAVVIMPKEDDFEKKLIELGIARDEKDVRSIKNMISPGERLCPWCLVKRALGAEPRLMRILLLGDLYSVKEIVNEIVSKDVKIEIPSTSGIASIKTFEEMIEKKNEICEDLKEEEVCKTPNEKILSMWQWFNKNYYNGINLTVDPEAYWFSEKRRRYYFSLFRRHRITFPSPYYALVRADSDYLGDLLEGKLTPYLAGIIDSGDYANITEKKEVSKLLEEYLVNAGSGPIVDYVKTVLECIKGNLKTCQCALKIYSDEVSRLNKKINVKKEVENSLKYFRTILEEGRIIVTPAWHVSISSALNRGLLVELELINKHKGFVIYAGGDDLLAMLPVDEVLDFIKESRRAFAGFGTEKLGNICLENGFVRINSAYYSSLPIVGRSYSVIIAHYADPLFFVINDSYNLLEEGKEMIRYKVMYNGEYKDAKKDVAIFRYQGLTSVIPLSLKRPIVNSVSDFNEIASTIDVILELKKRIDEDRISVSLLYDYEEYKHLIVASDEKYLTEFLIKNWIKRNSLRKHIEFTIDEKLYGVRLTIENYPIKIPNDLISNIVYTLRIIYGGEK</sequence>
<keyword evidence="7" id="KW-1185">Reference proteome</keyword>
<dbReference type="InterPro" id="IPR043128">
    <property type="entry name" value="Rev_trsase/Diguanyl_cyclase"/>
</dbReference>
<dbReference type="Gene3D" id="3.30.70.270">
    <property type="match status" value="1"/>
</dbReference>
<keyword evidence="3" id="KW-1133">Transmembrane helix</keyword>
<dbReference type="NCBIfam" id="TIGR02577">
    <property type="entry name" value="cas_TM1794_Cmr2"/>
    <property type="match status" value="1"/>
</dbReference>
<evidence type="ECO:0000256" key="2">
    <source>
        <dbReference type="ARBA" id="ARBA00023118"/>
    </source>
</evidence>
<evidence type="ECO:0000259" key="4">
    <source>
        <dbReference type="Pfam" id="PF12469"/>
    </source>
</evidence>
<dbReference type="KEGG" id="scas:SACC_29020"/>
<dbReference type="EMBL" id="AP025226">
    <property type="protein sequence ID" value="BDB99885.1"/>
    <property type="molecule type" value="Genomic_DNA"/>
</dbReference>
<keyword evidence="1" id="KW-0547">Nucleotide-binding</keyword>
<evidence type="ECO:0000256" key="3">
    <source>
        <dbReference type="SAM" id="Phobius"/>
    </source>
</evidence>
<protein>
    <submittedName>
        <fullName evidence="6">Type III-B CRISPR-associated protein Cas10/Cmr2</fullName>
    </submittedName>
</protein>
<dbReference type="Proteomes" id="UP001319921">
    <property type="component" value="Chromosome"/>
</dbReference>
<keyword evidence="3" id="KW-0472">Membrane</keyword>
<dbReference type="GO" id="GO:0000166">
    <property type="term" value="F:nucleotide binding"/>
    <property type="evidence" value="ECO:0007669"/>
    <property type="project" value="UniProtKB-KW"/>
</dbReference>
<dbReference type="GO" id="GO:0051607">
    <property type="term" value="P:defense response to virus"/>
    <property type="evidence" value="ECO:0007669"/>
    <property type="project" value="UniProtKB-KW"/>
</dbReference>
<feature type="transmembrane region" description="Helical" evidence="3">
    <location>
        <begin position="241"/>
        <end position="260"/>
    </location>
</feature>
<feature type="domain" description="Cas10/Cmr2 second palm" evidence="5">
    <location>
        <begin position="775"/>
        <end position="901"/>
    </location>
</feature>
<evidence type="ECO:0000313" key="6">
    <source>
        <dbReference type="EMBL" id="BDB99885.1"/>
    </source>
</evidence>
<dbReference type="InterPro" id="IPR024615">
    <property type="entry name" value="CRISPR-assoc_Cmr2_N"/>
</dbReference>
<dbReference type="InterPro" id="IPR038242">
    <property type="entry name" value="Cmr2_N"/>
</dbReference>
<keyword evidence="3" id="KW-0812">Transmembrane</keyword>
<keyword evidence="2" id="KW-0051">Antiviral defense</keyword>